<keyword evidence="2 7" id="KW-0808">Transferase</keyword>
<feature type="active site" description="Proton acceptor" evidence="8">
    <location>
        <position position="179"/>
    </location>
</feature>
<evidence type="ECO:0000256" key="3">
    <source>
        <dbReference type="ARBA" id="ARBA00022741"/>
    </source>
</evidence>
<dbReference type="EMBL" id="QOUI01000006">
    <property type="protein sequence ID" value="RCK69418.1"/>
    <property type="molecule type" value="Genomic_DNA"/>
</dbReference>
<proteinExistence type="inferred from homology"/>
<dbReference type="GO" id="GO:0046872">
    <property type="term" value="F:metal ion binding"/>
    <property type="evidence" value="ECO:0007669"/>
    <property type="project" value="UniProtKB-KW"/>
</dbReference>
<keyword evidence="9" id="KW-0460">Magnesium</keyword>
<keyword evidence="4 7" id="KW-0418">Kinase</keyword>
<dbReference type="GO" id="GO:0016301">
    <property type="term" value="F:kinase activity"/>
    <property type="evidence" value="ECO:0007669"/>
    <property type="project" value="UniProtKB-KW"/>
</dbReference>
<dbReference type="Gene3D" id="3.90.1200.10">
    <property type="match status" value="1"/>
</dbReference>
<name>A0A367YUC3_9ACTN</name>
<dbReference type="GO" id="GO:0005524">
    <property type="term" value="F:ATP binding"/>
    <property type="evidence" value="ECO:0007669"/>
    <property type="project" value="UniProtKB-KW"/>
</dbReference>
<keyword evidence="12" id="KW-1185">Reference proteome</keyword>
<evidence type="ECO:0000256" key="7">
    <source>
        <dbReference type="PIRNR" id="PIRNR000706"/>
    </source>
</evidence>
<evidence type="ECO:0000256" key="8">
    <source>
        <dbReference type="PIRSR" id="PIRSR000706-1"/>
    </source>
</evidence>
<evidence type="ECO:0000259" key="10">
    <source>
        <dbReference type="Pfam" id="PF01636"/>
    </source>
</evidence>
<evidence type="ECO:0000313" key="11">
    <source>
        <dbReference type="EMBL" id="RCK69418.1"/>
    </source>
</evidence>
<dbReference type="SUPFAM" id="SSF56112">
    <property type="entry name" value="Protein kinase-like (PK-like)"/>
    <property type="match status" value="1"/>
</dbReference>
<keyword evidence="5 7" id="KW-0067">ATP-binding</keyword>
<dbReference type="GO" id="GO:0016773">
    <property type="term" value="F:phosphotransferase activity, alcohol group as acceptor"/>
    <property type="evidence" value="ECO:0007669"/>
    <property type="project" value="InterPro"/>
</dbReference>
<feature type="binding site" evidence="9">
    <location>
        <position position="184"/>
    </location>
    <ligand>
        <name>Mg(2+)</name>
        <dbReference type="ChEBI" id="CHEBI:18420"/>
    </ligand>
</feature>
<feature type="binding site" evidence="9">
    <location>
        <position position="202"/>
    </location>
    <ligand>
        <name>Mg(2+)</name>
        <dbReference type="ChEBI" id="CHEBI:18420"/>
    </ligand>
</feature>
<evidence type="ECO:0000256" key="1">
    <source>
        <dbReference type="ARBA" id="ARBA00006219"/>
    </source>
</evidence>
<evidence type="ECO:0000256" key="6">
    <source>
        <dbReference type="ARBA" id="ARBA00023251"/>
    </source>
</evidence>
<sequence length="267" mass="29279">MPDESAAHRPEPAGGPPAAVRELAGGRPHRLVWHNGLGGLTYAVGEPVVEYVKWSPEHWEVDLGLEADKLVWARRWLPTPEVLHVGAGIDARHGPSSWLHTRALPGSSAIDPGWQSEDTVVELGRALRRLHDVLPVRECPWSWSAENRLSELATHLPQNDVSGVLETPEVDVEVVCHGDACNPNFLLGPGADGRPVCTGYLDLGQLGVGDRWADLASAVLSLGWNFDRVVDPPRARDLLLEGYQVDLDADRLDYYTRLWQAGDPTTD</sequence>
<comment type="caution">
    <text evidence="11">The sequence shown here is derived from an EMBL/GenBank/DDBJ whole genome shotgun (WGS) entry which is preliminary data.</text>
</comment>
<dbReference type="InterPro" id="IPR024165">
    <property type="entry name" value="Kan/Strep_kinase"/>
</dbReference>
<evidence type="ECO:0000256" key="4">
    <source>
        <dbReference type="ARBA" id="ARBA00022777"/>
    </source>
</evidence>
<evidence type="ECO:0000256" key="2">
    <source>
        <dbReference type="ARBA" id="ARBA00022679"/>
    </source>
</evidence>
<evidence type="ECO:0000256" key="5">
    <source>
        <dbReference type="ARBA" id="ARBA00022840"/>
    </source>
</evidence>
<dbReference type="Pfam" id="PF01636">
    <property type="entry name" value="APH"/>
    <property type="match status" value="1"/>
</dbReference>
<dbReference type="InterPro" id="IPR011009">
    <property type="entry name" value="Kinase-like_dom_sf"/>
</dbReference>
<keyword evidence="9" id="KW-0479">Metal-binding</keyword>
<protein>
    <submittedName>
        <fullName evidence="11">Aminoglycoside 3'-phosphotransferase</fullName>
    </submittedName>
</protein>
<dbReference type="Proteomes" id="UP000252770">
    <property type="component" value="Unassembled WGS sequence"/>
</dbReference>
<evidence type="ECO:0000256" key="9">
    <source>
        <dbReference type="PIRSR" id="PIRSR000706-2"/>
    </source>
</evidence>
<dbReference type="InterPro" id="IPR002575">
    <property type="entry name" value="Aminoglycoside_PTrfase"/>
</dbReference>
<dbReference type="GO" id="GO:0046677">
    <property type="term" value="P:response to antibiotic"/>
    <property type="evidence" value="ECO:0007669"/>
    <property type="project" value="UniProtKB-KW"/>
</dbReference>
<feature type="domain" description="Aminoglycoside phosphotransferase" evidence="10">
    <location>
        <begin position="56"/>
        <end position="244"/>
    </location>
</feature>
<evidence type="ECO:0000313" key="12">
    <source>
        <dbReference type="Proteomes" id="UP000252770"/>
    </source>
</evidence>
<comment type="similarity">
    <text evidence="1 7">Belongs to the aminoglycoside phosphotransferase family.</text>
</comment>
<reference evidence="11 12" key="1">
    <citation type="submission" date="2018-07" db="EMBL/GenBank/DDBJ databases">
        <title>Desertimonas flava gen. nov. sp. nov.</title>
        <authorList>
            <person name="Liu S."/>
        </authorList>
    </citation>
    <scope>NUCLEOTIDE SEQUENCE [LARGE SCALE GENOMIC DNA]</scope>
    <source>
        <strain evidence="11 12">16Sb5-5</strain>
    </source>
</reference>
<dbReference type="Gene3D" id="3.30.200.20">
    <property type="entry name" value="Phosphorylase Kinase, domain 1"/>
    <property type="match status" value="1"/>
</dbReference>
<dbReference type="PIRSF" id="PIRSF000706">
    <property type="entry name" value="Kanamycin_kin"/>
    <property type="match status" value="1"/>
</dbReference>
<organism evidence="11 12">
    <name type="scientific">Desertihabitans brevis</name>
    <dbReference type="NCBI Taxonomy" id="2268447"/>
    <lineage>
        <taxon>Bacteria</taxon>
        <taxon>Bacillati</taxon>
        <taxon>Actinomycetota</taxon>
        <taxon>Actinomycetes</taxon>
        <taxon>Propionibacteriales</taxon>
        <taxon>Propionibacteriaceae</taxon>
        <taxon>Desertihabitans</taxon>
    </lineage>
</organism>
<dbReference type="AlphaFoldDB" id="A0A367YUC3"/>
<keyword evidence="6 7" id="KW-0046">Antibiotic resistance</keyword>
<accession>A0A367YUC3</accession>
<keyword evidence="3 7" id="KW-0547">Nucleotide-binding</keyword>
<gene>
    <name evidence="11" type="ORF">DT076_11070</name>
</gene>